<dbReference type="PANTHER" id="PTHR45786">
    <property type="entry name" value="DNA BINDING PROTEIN-LIKE"/>
    <property type="match status" value="1"/>
</dbReference>
<feature type="domain" description="Helitron helicase-like" evidence="1">
    <location>
        <begin position="1"/>
        <end position="155"/>
    </location>
</feature>
<evidence type="ECO:0000259" key="1">
    <source>
        <dbReference type="Pfam" id="PF14214"/>
    </source>
</evidence>
<organism evidence="2 3">
    <name type="scientific">Lentinus tigrinus ALCF2SS1-6</name>
    <dbReference type="NCBI Taxonomy" id="1328759"/>
    <lineage>
        <taxon>Eukaryota</taxon>
        <taxon>Fungi</taxon>
        <taxon>Dikarya</taxon>
        <taxon>Basidiomycota</taxon>
        <taxon>Agaricomycotina</taxon>
        <taxon>Agaricomycetes</taxon>
        <taxon>Polyporales</taxon>
        <taxon>Polyporaceae</taxon>
        <taxon>Lentinus</taxon>
    </lineage>
</organism>
<dbReference type="EMBL" id="ML122280">
    <property type="protein sequence ID" value="RPD57503.1"/>
    <property type="molecule type" value="Genomic_DNA"/>
</dbReference>
<accession>A0A5C2S1U8</accession>
<dbReference type="OrthoDB" id="3366231at2759"/>
<dbReference type="Pfam" id="PF14214">
    <property type="entry name" value="Helitron_like_N"/>
    <property type="match status" value="1"/>
</dbReference>
<evidence type="ECO:0000313" key="2">
    <source>
        <dbReference type="EMBL" id="RPD57503.1"/>
    </source>
</evidence>
<evidence type="ECO:0000313" key="3">
    <source>
        <dbReference type="Proteomes" id="UP000313359"/>
    </source>
</evidence>
<feature type="non-terminal residue" evidence="2">
    <location>
        <position position="1"/>
    </location>
</feature>
<dbReference type="Proteomes" id="UP000313359">
    <property type="component" value="Unassembled WGS sequence"/>
</dbReference>
<proteinExistence type="predicted"/>
<dbReference type="STRING" id="1328759.A0A5C2S1U8"/>
<reference evidence="2" key="1">
    <citation type="journal article" date="2018" name="Genome Biol. Evol.">
        <title>Genomics and development of Lentinus tigrinus, a white-rot wood-decaying mushroom with dimorphic fruiting bodies.</title>
        <authorList>
            <person name="Wu B."/>
            <person name="Xu Z."/>
            <person name="Knudson A."/>
            <person name="Carlson A."/>
            <person name="Chen N."/>
            <person name="Kovaka S."/>
            <person name="LaButti K."/>
            <person name="Lipzen A."/>
            <person name="Pennachio C."/>
            <person name="Riley R."/>
            <person name="Schakwitz W."/>
            <person name="Umezawa K."/>
            <person name="Ohm R.A."/>
            <person name="Grigoriev I.V."/>
            <person name="Nagy L.G."/>
            <person name="Gibbons J."/>
            <person name="Hibbett D."/>
        </authorList>
    </citation>
    <scope>NUCLEOTIDE SEQUENCE [LARGE SCALE GENOMIC DNA]</scope>
    <source>
        <strain evidence="2">ALCF2SS1-6</strain>
    </source>
</reference>
<dbReference type="PANTHER" id="PTHR45786:SF74">
    <property type="entry name" value="ATP-DEPENDENT DNA HELICASE"/>
    <property type="match status" value="1"/>
</dbReference>
<dbReference type="AlphaFoldDB" id="A0A5C2S1U8"/>
<dbReference type="InterPro" id="IPR025476">
    <property type="entry name" value="Helitron_helicase-like"/>
</dbReference>
<name>A0A5C2S1U8_9APHY</name>
<protein>
    <recommendedName>
        <fullName evidence="1">Helitron helicase-like domain-containing protein</fullName>
    </recommendedName>
</protein>
<feature type="non-terminal residue" evidence="2">
    <location>
        <position position="171"/>
    </location>
</feature>
<keyword evidence="3" id="KW-1185">Reference proteome</keyword>
<gene>
    <name evidence="2" type="ORF">L227DRAFT_467817</name>
</gene>
<sequence>VWASSEQNRINFLRQNQQTIRAELYSGLQDMAVDTDAHDVDLSQLGQRIILPSSFQGGARHWYEQCQDALAICREEGSIDFFVTITCNADWPEIKAELLPGQTPSDRPDLIARVFHLKQKAIFHDIIHKNALGTVSSYIYSDEWQKRSLPHVHALFMMGQPDKLHNTTAID</sequence>